<keyword evidence="3" id="KW-0963">Cytoplasm</keyword>
<dbReference type="FunFam" id="3.40.50.1820:FF:000035">
    <property type="entry name" value="Acetyl esterase"/>
    <property type="match status" value="1"/>
</dbReference>
<dbReference type="PROSITE" id="PS01174">
    <property type="entry name" value="LIPASE_GDXG_SER"/>
    <property type="match status" value="1"/>
</dbReference>
<gene>
    <name evidence="7" type="ORF">EATG_00287</name>
</gene>
<dbReference type="NCBIfam" id="NF007547">
    <property type="entry name" value="PRK10162.1"/>
    <property type="match status" value="1"/>
</dbReference>
<keyword evidence="2" id="KW-0719">Serine esterase</keyword>
<dbReference type="PANTHER" id="PTHR48081">
    <property type="entry name" value="AB HYDROLASE SUPERFAMILY PROTEIN C4A8.06C"/>
    <property type="match status" value="1"/>
</dbReference>
<sequence>MFLTMTQFERSFCMKPENKLPVLELISAEMKAVVNTLQPDLPPWPATGTIAEQRQHYTLERRFWNAGAPEMETRAYAVPTKYGQVEARQFCPNPDSPATLFYLHGGGFILGNLDTHDRIMRLLAKYTQCTVIGIDYTLSPEARFPQAIEEIVASCCHFHQQAGDYQINMSRIGFAGDSAGAMLALASALWLRNKQIDCGKVVGVLLWYGLYGLRDSVTRRLLGGDWDGLTQQDLQMYEEAYLNNEADRESPYYCLFNNDLTRDVPPCYIAGAEFDPLLDDSRLLYQTLAAHQQPCEFRLYPGTLHAFLHYSRMMKTADDALRDGAQFFTAQL</sequence>
<evidence type="ECO:0000256" key="4">
    <source>
        <dbReference type="ARBA" id="ARBA00022801"/>
    </source>
</evidence>
<evidence type="ECO:0000256" key="2">
    <source>
        <dbReference type="ARBA" id="ARBA00022487"/>
    </source>
</evidence>
<evidence type="ECO:0000313" key="8">
    <source>
        <dbReference type="Proteomes" id="UP000243401"/>
    </source>
</evidence>
<reference evidence="7 8" key="1">
    <citation type="submission" date="2010-04" db="EMBL/GenBank/DDBJ databases">
        <title>The Genome Sequence of Escherichia coli H605.</title>
        <authorList>
            <consortium name="The Broad Institute Genome Sequencing Platform"/>
            <consortium name="The Broad Institute Genome Sequencing Center for Infectious Disease"/>
            <person name="Feldgarden M."/>
            <person name="Gordon D.M."/>
            <person name="Johnson J.R."/>
            <person name="Johnston B.D."/>
            <person name="Young S."/>
            <person name="Zeng Q."/>
            <person name="Koehrsen M."/>
            <person name="Alvarado L."/>
            <person name="Berlin A.M."/>
            <person name="Borenstein D."/>
            <person name="Chapman S.B."/>
            <person name="Chen Z."/>
            <person name="Engels R."/>
            <person name="Freedman E."/>
            <person name="Gellesch M."/>
            <person name="Goldberg J."/>
            <person name="Griggs A."/>
            <person name="Gujja S."/>
            <person name="Heilman E.R."/>
            <person name="Heiman D.I."/>
            <person name="Hepburn T.A."/>
            <person name="Howarth C."/>
            <person name="Jen D."/>
            <person name="Larson L."/>
            <person name="Mehta T."/>
            <person name="Park D."/>
            <person name="Pearson M."/>
            <person name="Richards J."/>
            <person name="Roberts A."/>
            <person name="Saif S."/>
            <person name="Shea T.D."/>
            <person name="Shenoy N."/>
            <person name="Sisk P."/>
            <person name="Stolte C."/>
            <person name="Sykes S.N."/>
            <person name="Walk T."/>
            <person name="White J."/>
            <person name="Yandava C."/>
            <person name="Haas B."/>
            <person name="Henn M.R."/>
            <person name="Nusbaum C."/>
            <person name="Birren B."/>
        </authorList>
    </citation>
    <scope>NUCLEOTIDE SEQUENCE [LARGE SCALE GENOMIC DNA]</scope>
    <source>
        <strain evidence="7 8">H605</strain>
    </source>
</reference>
<feature type="domain" description="Alpha/beta hydrolase fold-3" evidence="6">
    <location>
        <begin position="100"/>
        <end position="308"/>
    </location>
</feature>
<evidence type="ECO:0000256" key="1">
    <source>
        <dbReference type="ARBA" id="ARBA00010515"/>
    </source>
</evidence>
<dbReference type="PANTHER" id="PTHR48081:SF8">
    <property type="entry name" value="ALPHA_BETA HYDROLASE FOLD-3 DOMAIN-CONTAINING PROTEIN-RELATED"/>
    <property type="match status" value="1"/>
</dbReference>
<dbReference type="InterPro" id="IPR029058">
    <property type="entry name" value="AB_hydrolase_fold"/>
</dbReference>
<organism evidence="7 8">
    <name type="scientific">Escherichia coli H605</name>
    <dbReference type="NCBI Taxonomy" id="656410"/>
    <lineage>
        <taxon>Bacteria</taxon>
        <taxon>Pseudomonadati</taxon>
        <taxon>Pseudomonadota</taxon>
        <taxon>Gammaproteobacteria</taxon>
        <taxon>Enterobacterales</taxon>
        <taxon>Enterobacteriaceae</taxon>
        <taxon>Escherichia</taxon>
    </lineage>
</organism>
<keyword evidence="4" id="KW-0378">Hydrolase</keyword>
<dbReference type="Gene3D" id="3.40.50.1820">
    <property type="entry name" value="alpha/beta hydrolase"/>
    <property type="match status" value="1"/>
</dbReference>
<accession>A0AAJ3NZW2</accession>
<dbReference type="PROSITE" id="PS01173">
    <property type="entry name" value="LIPASE_GDXG_HIS"/>
    <property type="match status" value="1"/>
</dbReference>
<dbReference type="InterPro" id="IPR002168">
    <property type="entry name" value="Lipase_GDXG_HIS_AS"/>
</dbReference>
<proteinExistence type="inferred from homology"/>
<dbReference type="InterPro" id="IPR033140">
    <property type="entry name" value="Lipase_GDXG_put_SER_AS"/>
</dbReference>
<name>A0AAJ3NZW2_ECOLX</name>
<evidence type="ECO:0000256" key="3">
    <source>
        <dbReference type="ARBA" id="ARBA00022490"/>
    </source>
</evidence>
<dbReference type="InterPro" id="IPR050300">
    <property type="entry name" value="GDXG_lipolytic_enzyme"/>
</dbReference>
<evidence type="ECO:0000313" key="7">
    <source>
        <dbReference type="EMBL" id="OSL49420.1"/>
    </source>
</evidence>
<dbReference type="AlphaFoldDB" id="A0AAJ3NZW2"/>
<comment type="caution">
    <text evidence="7">The sequence shown here is derived from an EMBL/GenBank/DDBJ whole genome shotgun (WGS) entry which is preliminary data.</text>
</comment>
<dbReference type="Proteomes" id="UP000243401">
    <property type="component" value="Unassembled WGS sequence"/>
</dbReference>
<evidence type="ECO:0000259" key="6">
    <source>
        <dbReference type="Pfam" id="PF07859"/>
    </source>
</evidence>
<evidence type="ECO:0000256" key="5">
    <source>
        <dbReference type="PROSITE-ProRule" id="PRU10038"/>
    </source>
</evidence>
<dbReference type="SUPFAM" id="SSF53474">
    <property type="entry name" value="alpha/beta-Hydrolases"/>
    <property type="match status" value="1"/>
</dbReference>
<dbReference type="GO" id="GO:0008126">
    <property type="term" value="F:acetylesterase activity"/>
    <property type="evidence" value="ECO:0007669"/>
    <property type="project" value="UniProtKB-ARBA"/>
</dbReference>
<dbReference type="EMBL" id="ADJX01000002">
    <property type="protein sequence ID" value="OSL49420.1"/>
    <property type="molecule type" value="Genomic_DNA"/>
</dbReference>
<feature type="active site" evidence="5">
    <location>
        <position position="178"/>
    </location>
</feature>
<protein>
    <submittedName>
        <fullName evidence="7">Acetyl esterase (EcE)</fullName>
    </submittedName>
</protein>
<comment type="similarity">
    <text evidence="1">Belongs to the 'GDXG' lipolytic enzyme family.</text>
</comment>
<dbReference type="Pfam" id="PF07859">
    <property type="entry name" value="Abhydrolase_3"/>
    <property type="match status" value="1"/>
</dbReference>
<dbReference type="InterPro" id="IPR013094">
    <property type="entry name" value="AB_hydrolase_3"/>
</dbReference>